<protein>
    <recommendedName>
        <fullName evidence="4">Secreted protein</fullName>
    </recommendedName>
</protein>
<dbReference type="STRING" id="371042.NG99_05065"/>
<dbReference type="RefSeq" id="WP_034889050.1">
    <property type="nucleotide sequence ID" value="NZ_JRUQ01000019.1"/>
</dbReference>
<dbReference type="AlphaFoldDB" id="A0A0A3Z864"/>
<keyword evidence="1" id="KW-0732">Signal</keyword>
<dbReference type="EMBL" id="JRUQ01000019">
    <property type="protein sequence ID" value="KGT95015.1"/>
    <property type="molecule type" value="Genomic_DNA"/>
</dbReference>
<comment type="caution">
    <text evidence="2">The sequence shown here is derived from an EMBL/GenBank/DDBJ whole genome shotgun (WGS) entry which is preliminary data.</text>
</comment>
<name>A0A0A3Z864_9GAMM</name>
<evidence type="ECO:0000313" key="3">
    <source>
        <dbReference type="Proteomes" id="UP000030351"/>
    </source>
</evidence>
<dbReference type="eggNOG" id="ENOG5031M7I">
    <property type="taxonomic scope" value="Bacteria"/>
</dbReference>
<evidence type="ECO:0000256" key="1">
    <source>
        <dbReference type="SAM" id="SignalP"/>
    </source>
</evidence>
<dbReference type="Proteomes" id="UP000030351">
    <property type="component" value="Unassembled WGS sequence"/>
</dbReference>
<proteinExistence type="predicted"/>
<reference evidence="2 3" key="1">
    <citation type="submission" date="2014-10" db="EMBL/GenBank/DDBJ databases">
        <title>Genome sequence of Erwinia typographi M043b.</title>
        <authorList>
            <person name="Chan K.-G."/>
            <person name="Tan W.-S."/>
        </authorList>
    </citation>
    <scope>NUCLEOTIDE SEQUENCE [LARGE SCALE GENOMIC DNA]</scope>
    <source>
        <strain evidence="2 3">M043b</strain>
    </source>
</reference>
<feature type="signal peptide" evidence="1">
    <location>
        <begin position="1"/>
        <end position="19"/>
    </location>
</feature>
<sequence>MKKYTLLLITLVMSGPAFAATLGQHAPIGVVTLQCDPGSCASEARSGHWLSQVPYGYERQVQRVMRQADEVGSLGGGGFSSRIR</sequence>
<feature type="chain" id="PRO_5002006076" description="Secreted protein" evidence="1">
    <location>
        <begin position="20"/>
        <end position="84"/>
    </location>
</feature>
<keyword evidence="3" id="KW-1185">Reference proteome</keyword>
<gene>
    <name evidence="2" type="ORF">NG99_05065</name>
</gene>
<evidence type="ECO:0000313" key="2">
    <source>
        <dbReference type="EMBL" id="KGT95015.1"/>
    </source>
</evidence>
<evidence type="ECO:0008006" key="4">
    <source>
        <dbReference type="Google" id="ProtNLM"/>
    </source>
</evidence>
<dbReference type="OrthoDB" id="6522778at2"/>
<organism evidence="2 3">
    <name type="scientific">Erwinia typographi</name>
    <dbReference type="NCBI Taxonomy" id="371042"/>
    <lineage>
        <taxon>Bacteria</taxon>
        <taxon>Pseudomonadati</taxon>
        <taxon>Pseudomonadota</taxon>
        <taxon>Gammaproteobacteria</taxon>
        <taxon>Enterobacterales</taxon>
        <taxon>Erwiniaceae</taxon>
        <taxon>Erwinia</taxon>
    </lineage>
</organism>
<accession>A0A0A3Z864</accession>